<protein>
    <recommendedName>
        <fullName evidence="1">IQCH-like ATP-grasp domain-containing protein</fullName>
    </recommendedName>
</protein>
<dbReference type="Proteomes" id="UP001162131">
    <property type="component" value="Unassembled WGS sequence"/>
</dbReference>
<dbReference type="CDD" id="cd23767">
    <property type="entry name" value="IQCD"/>
    <property type="match status" value="1"/>
</dbReference>
<feature type="domain" description="IQCH-like ATP-grasp" evidence="1">
    <location>
        <begin position="565"/>
        <end position="822"/>
    </location>
</feature>
<evidence type="ECO:0000313" key="2">
    <source>
        <dbReference type="EMBL" id="CAG9318397.1"/>
    </source>
</evidence>
<dbReference type="Gene3D" id="1.20.5.190">
    <property type="match status" value="1"/>
</dbReference>
<dbReference type="PROSITE" id="PS00018">
    <property type="entry name" value="EF_HAND_1"/>
    <property type="match status" value="1"/>
</dbReference>
<gene>
    <name evidence="2" type="ORF">BSTOLATCC_MIC20871</name>
</gene>
<dbReference type="InterPro" id="IPR000048">
    <property type="entry name" value="IQ_motif_EF-hand-BS"/>
</dbReference>
<dbReference type="Pfam" id="PF00612">
    <property type="entry name" value="IQ"/>
    <property type="match status" value="1"/>
</dbReference>
<organism evidence="2 3">
    <name type="scientific">Blepharisma stoltei</name>
    <dbReference type="NCBI Taxonomy" id="1481888"/>
    <lineage>
        <taxon>Eukaryota</taxon>
        <taxon>Sar</taxon>
        <taxon>Alveolata</taxon>
        <taxon>Ciliophora</taxon>
        <taxon>Postciliodesmatophora</taxon>
        <taxon>Heterotrichea</taxon>
        <taxon>Heterotrichida</taxon>
        <taxon>Blepharismidae</taxon>
        <taxon>Blepharisma</taxon>
    </lineage>
</organism>
<dbReference type="AlphaFoldDB" id="A0AAU9IU64"/>
<dbReference type="SMART" id="SM00015">
    <property type="entry name" value="IQ"/>
    <property type="match status" value="2"/>
</dbReference>
<proteinExistence type="predicted"/>
<dbReference type="PANTHER" id="PTHR14465:SF0">
    <property type="entry name" value="IQ DOMAIN-CONTAINING PROTEIN H"/>
    <property type="match status" value="1"/>
</dbReference>
<accession>A0AAU9IU64</accession>
<sequence length="958" mass="108850">MSDVNDMGKMLLGIQERLSGLKDTLKTLDTTYIPQITAISSQMEKVQTNLKQQSEQLLFKVINGDTTQDVSGQKHPKRSSLSAAGELHMKPPKYSYVSKASLNRKSSGQKSFKKSYDEDVPCITENDITKGMFNLINRGVIPKDVDLTPAFTRGAAPFVSKTMTVYPGNLKPQQVFVKSEEMMPPQNFRFDFTVSAIPKTTNMNIKQLKTSNYEIQFEKQNTSLTSKISETDPNPRGYNELMDTFSSHFFIIRKGVTLDTTPEFISYQRTYVKIWEKIAPIIRTIESFLANFQVPKAILDGKKIVDLIGRRIIEEDIMDCFVNKEEVRIYIKIPRIQFQGESGKEKAAVVIQSMWRMHKARTAYLQLQFLMKKASCIQRAFRRFMEVKNTRRKTAMVFKDKLAVWKQLQQKFKEEWPVISQKKRLEIHISSLSIDEARRVTMQKFLVRQNLQISRIFKVQDPNIDILYISAFEMTPEIVSYYMKILELGNIADPISRLNLVSPDLGKHIPTHISTTKAVLFSPKTIARLKHLVKRRTAYIVPGNVSKDEIELAVMLGVPILGGDPNKAALFSTKSGSKRILTSAEVPVPPGAYDIYDEKEFMATLTRLIANNLNIDVWLFKIDNEFSGRGHASLDIMQCKYIKNLRKSSDELNEEQQEKIYHYLTKALSKKVKIAVPSLYSNWREYMKEFVRVGGVIEATPLCLPANVGSACVCFCIEPDGNVVLSGAYDKLEARRYVTAGYMFPQNSLPNMNFKMLADSIGKVLYEKDIFGYVSVDLVSFPDPSGNSPHPLFWAVDLDCQLSVSGSVMPFFDFLMEGSLDMVSGHYHIDHSIDQKTTERCFMYLPVIEHPGISKVLYKTFFYMCRVQGISFDLELKKGTTFILPDCIQSSVIGLLTMGGSPLDCSKLLLNSLKFVETQAGDLPLLKDESRDDAISFSEILSMVKLINKKLTPKPKRK</sequence>
<dbReference type="InterPro" id="IPR018247">
    <property type="entry name" value="EF_Hand_1_Ca_BS"/>
</dbReference>
<dbReference type="InterPro" id="IPR038752">
    <property type="entry name" value="IQCH"/>
</dbReference>
<evidence type="ECO:0000259" key="1">
    <source>
        <dbReference type="Pfam" id="PF24923"/>
    </source>
</evidence>
<dbReference type="Pfam" id="PF24923">
    <property type="entry name" value="ATP-grasp_IQCH"/>
    <property type="match status" value="1"/>
</dbReference>
<dbReference type="InterPro" id="IPR027417">
    <property type="entry name" value="P-loop_NTPase"/>
</dbReference>
<dbReference type="PROSITE" id="PS50096">
    <property type="entry name" value="IQ"/>
    <property type="match status" value="1"/>
</dbReference>
<dbReference type="EMBL" id="CAJZBQ010000020">
    <property type="protein sequence ID" value="CAG9318397.1"/>
    <property type="molecule type" value="Genomic_DNA"/>
</dbReference>
<comment type="caution">
    <text evidence="2">The sequence shown here is derived from an EMBL/GenBank/DDBJ whole genome shotgun (WGS) entry which is preliminary data.</text>
</comment>
<dbReference type="SUPFAM" id="SSF52540">
    <property type="entry name" value="P-loop containing nucleoside triphosphate hydrolases"/>
    <property type="match status" value="1"/>
</dbReference>
<dbReference type="PANTHER" id="PTHR14465">
    <property type="entry name" value="IQ DOMAIN-CONTAINING PROTEIN H"/>
    <property type="match status" value="1"/>
</dbReference>
<reference evidence="2" key="1">
    <citation type="submission" date="2021-09" db="EMBL/GenBank/DDBJ databases">
        <authorList>
            <consortium name="AG Swart"/>
            <person name="Singh M."/>
            <person name="Singh A."/>
            <person name="Seah K."/>
            <person name="Emmerich C."/>
        </authorList>
    </citation>
    <scope>NUCLEOTIDE SEQUENCE</scope>
    <source>
        <strain evidence="2">ATCC30299</strain>
    </source>
</reference>
<evidence type="ECO:0000313" key="3">
    <source>
        <dbReference type="Proteomes" id="UP001162131"/>
    </source>
</evidence>
<keyword evidence="3" id="KW-1185">Reference proteome</keyword>
<name>A0AAU9IU64_9CILI</name>
<dbReference type="InterPro" id="IPR056855">
    <property type="entry name" value="ATP-grasp_IQCH"/>
</dbReference>